<protein>
    <submittedName>
        <fullName evidence="2">Uncharacterized protein</fullName>
    </submittedName>
</protein>
<evidence type="ECO:0000256" key="1">
    <source>
        <dbReference type="SAM" id="Phobius"/>
    </source>
</evidence>
<reference evidence="2 3" key="1">
    <citation type="submission" date="2019-03" db="EMBL/GenBank/DDBJ databases">
        <title>Genomic Encyclopedia of Archaeal and Bacterial Type Strains, Phase II (KMG-II): from individual species to whole genera.</title>
        <authorList>
            <person name="Goeker M."/>
        </authorList>
    </citation>
    <scope>NUCLEOTIDE SEQUENCE [LARGE SCALE GENOMIC DNA]</scope>
    <source>
        <strain evidence="2 3">DSM 19034</strain>
    </source>
</reference>
<accession>A0A4V3C3X4</accession>
<keyword evidence="1" id="KW-0472">Membrane</keyword>
<dbReference type="RefSeq" id="WP_133551301.1">
    <property type="nucleotide sequence ID" value="NZ_SNWM01000001.1"/>
</dbReference>
<dbReference type="EMBL" id="SNWM01000001">
    <property type="protein sequence ID" value="TDO23748.1"/>
    <property type="molecule type" value="Genomic_DNA"/>
</dbReference>
<name>A0A4V3C3X4_9SPHI</name>
<keyword evidence="3" id="KW-1185">Reference proteome</keyword>
<feature type="transmembrane region" description="Helical" evidence="1">
    <location>
        <begin position="123"/>
        <end position="142"/>
    </location>
</feature>
<comment type="caution">
    <text evidence="2">The sequence shown here is derived from an EMBL/GenBank/DDBJ whole genome shotgun (WGS) entry which is preliminary data.</text>
</comment>
<dbReference type="OrthoDB" id="668798at2"/>
<gene>
    <name evidence="2" type="ORF">CLV32_0033</name>
</gene>
<dbReference type="Proteomes" id="UP000295499">
    <property type="component" value="Unassembled WGS sequence"/>
</dbReference>
<dbReference type="AlphaFoldDB" id="A0A4V3C3X4"/>
<proteinExistence type="predicted"/>
<sequence length="235" mass="27262">MERNLLETIISSEYLLEHVELQDISDAIVMIQQSFQISFHENELADVKIFEDLCNLIHGKINLEHNDDCTSQQAYYKLNRALSDVFNLSKLHLSPETLIEDIIPRKNRIEKVKMLEDILDMRLFLLSPPFWLTCMLIVIFLLSLLAFFIGWKIAISGIAFSLLGFRIADRMGKEIAIKTVGELTDNMVSNNYIKSRRDPNTVNKRELDDVTRSIFIKLFYLSPSALHKEAKFSEY</sequence>
<evidence type="ECO:0000313" key="2">
    <source>
        <dbReference type="EMBL" id="TDO23748.1"/>
    </source>
</evidence>
<evidence type="ECO:0000313" key="3">
    <source>
        <dbReference type="Proteomes" id="UP000295499"/>
    </source>
</evidence>
<keyword evidence="1" id="KW-1133">Transmembrane helix</keyword>
<organism evidence="2 3">
    <name type="scientific">Pedobacter duraquae</name>
    <dbReference type="NCBI Taxonomy" id="425511"/>
    <lineage>
        <taxon>Bacteria</taxon>
        <taxon>Pseudomonadati</taxon>
        <taxon>Bacteroidota</taxon>
        <taxon>Sphingobacteriia</taxon>
        <taxon>Sphingobacteriales</taxon>
        <taxon>Sphingobacteriaceae</taxon>
        <taxon>Pedobacter</taxon>
    </lineage>
</organism>
<keyword evidence="1" id="KW-0812">Transmembrane</keyword>